<dbReference type="AlphaFoldDB" id="A0A1M6T2H3"/>
<dbReference type="InterPro" id="IPR050204">
    <property type="entry name" value="AraC_XylS_family_regulators"/>
</dbReference>
<feature type="domain" description="HTH araC/xylS-type" evidence="4">
    <location>
        <begin position="208"/>
        <end position="311"/>
    </location>
</feature>
<dbReference type="InterPro" id="IPR035418">
    <property type="entry name" value="AraC-bd_2"/>
</dbReference>
<evidence type="ECO:0000259" key="4">
    <source>
        <dbReference type="PROSITE" id="PS01124"/>
    </source>
</evidence>
<evidence type="ECO:0000256" key="2">
    <source>
        <dbReference type="ARBA" id="ARBA00023125"/>
    </source>
</evidence>
<accession>A0A1M6T2H3</accession>
<name>A0A1M6T2H3_9BRAD</name>
<dbReference type="GO" id="GO:0043565">
    <property type="term" value="F:sequence-specific DNA binding"/>
    <property type="evidence" value="ECO:0007669"/>
    <property type="project" value="InterPro"/>
</dbReference>
<dbReference type="EMBL" id="LT670844">
    <property type="protein sequence ID" value="SHK51109.1"/>
    <property type="molecule type" value="Genomic_DNA"/>
</dbReference>
<dbReference type="PANTHER" id="PTHR46796">
    <property type="entry name" value="HTH-TYPE TRANSCRIPTIONAL ACTIVATOR RHAS-RELATED"/>
    <property type="match status" value="1"/>
</dbReference>
<dbReference type="PANTHER" id="PTHR46796:SF10">
    <property type="entry name" value="TRANSCRIPTIONAL ACTIVATOR FEAR"/>
    <property type="match status" value="1"/>
</dbReference>
<evidence type="ECO:0000256" key="1">
    <source>
        <dbReference type="ARBA" id="ARBA00023015"/>
    </source>
</evidence>
<evidence type="ECO:0000313" key="5">
    <source>
        <dbReference type="EMBL" id="SHK51109.1"/>
    </source>
</evidence>
<dbReference type="InterPro" id="IPR009057">
    <property type="entry name" value="Homeodomain-like_sf"/>
</dbReference>
<keyword evidence="1" id="KW-0805">Transcription regulation</keyword>
<dbReference type="SUPFAM" id="SSF46689">
    <property type="entry name" value="Homeodomain-like"/>
    <property type="match status" value="1"/>
</dbReference>
<organism evidence="5 6">
    <name type="scientific">Bradyrhizobium lablabi</name>
    <dbReference type="NCBI Taxonomy" id="722472"/>
    <lineage>
        <taxon>Bacteria</taxon>
        <taxon>Pseudomonadati</taxon>
        <taxon>Pseudomonadota</taxon>
        <taxon>Alphaproteobacteria</taxon>
        <taxon>Hyphomicrobiales</taxon>
        <taxon>Nitrobacteraceae</taxon>
        <taxon>Bradyrhizobium</taxon>
    </lineage>
</organism>
<reference evidence="5 6" key="1">
    <citation type="submission" date="2016-11" db="EMBL/GenBank/DDBJ databases">
        <authorList>
            <person name="Jaros S."/>
            <person name="Januszkiewicz K."/>
            <person name="Wedrychowicz H."/>
        </authorList>
    </citation>
    <scope>NUCLEOTIDE SEQUENCE [LARGE SCALE GENOMIC DNA]</scope>
    <source>
        <strain evidence="5 6">GAS499</strain>
    </source>
</reference>
<evidence type="ECO:0000256" key="3">
    <source>
        <dbReference type="ARBA" id="ARBA00023163"/>
    </source>
</evidence>
<dbReference type="PROSITE" id="PS01124">
    <property type="entry name" value="HTH_ARAC_FAMILY_2"/>
    <property type="match status" value="1"/>
</dbReference>
<dbReference type="RefSeq" id="WP_172842059.1">
    <property type="nucleotide sequence ID" value="NZ_LT670844.1"/>
</dbReference>
<dbReference type="Proteomes" id="UP000189935">
    <property type="component" value="Chromosome I"/>
</dbReference>
<dbReference type="GO" id="GO:0003700">
    <property type="term" value="F:DNA-binding transcription factor activity"/>
    <property type="evidence" value="ECO:0007669"/>
    <property type="project" value="InterPro"/>
</dbReference>
<keyword evidence="2" id="KW-0238">DNA-binding</keyword>
<sequence length="335" mass="37001">MLQSNGVEGTPLLDYEAWRASLRTICGRYSPQGVERDAFQGWARRLNVCGLAAADIGWNARRIERTYRDARLDGMEHYYVRIQVSGKSAMIQNDQARRIAVGDVVLVDAARPVTYFGNNASARWVSLHLPRQSLISHLGFEPQGGFCRRGTPAGRFLHEVVVDALKGEGSSFSAADSYMQLAVYDLVGALFAPSDTPPISRSTDKLFARICGVIKDSLSDPDFGPVEAAAEVGISLRYVQKLFMERGATCSGFIYTLRLDRAAHLLHRRALLRTGQPLSEIAYACGFRDYAHFARRFRHRFRYSPGAHAGNSDGIVRAGTDESASLTHDVQAPES</sequence>
<dbReference type="SMART" id="SM00342">
    <property type="entry name" value="HTH_ARAC"/>
    <property type="match status" value="1"/>
</dbReference>
<gene>
    <name evidence="5" type="ORF">SAMN05444159_3444</name>
</gene>
<keyword evidence="3" id="KW-0804">Transcription</keyword>
<dbReference type="Pfam" id="PF12833">
    <property type="entry name" value="HTH_18"/>
    <property type="match status" value="1"/>
</dbReference>
<dbReference type="InterPro" id="IPR018060">
    <property type="entry name" value="HTH_AraC"/>
</dbReference>
<evidence type="ECO:0000313" key="6">
    <source>
        <dbReference type="Proteomes" id="UP000189935"/>
    </source>
</evidence>
<proteinExistence type="predicted"/>
<protein>
    <submittedName>
        <fullName evidence="5">Transcriptional regulator, AraC family</fullName>
    </submittedName>
</protein>
<dbReference type="Pfam" id="PF14525">
    <property type="entry name" value="AraC_binding_2"/>
    <property type="match status" value="1"/>
</dbReference>
<dbReference type="Gene3D" id="1.10.10.60">
    <property type="entry name" value="Homeodomain-like"/>
    <property type="match status" value="1"/>
</dbReference>